<name>A0A955LVY5_UNCKA</name>
<evidence type="ECO:0000256" key="2">
    <source>
        <dbReference type="ARBA" id="ARBA00022884"/>
    </source>
</evidence>
<evidence type="ECO:0000259" key="8">
    <source>
        <dbReference type="Pfam" id="PF14693"/>
    </source>
</evidence>
<dbReference type="CDD" id="cd00495">
    <property type="entry name" value="Ribosomal_L25_TL5_CTC"/>
    <property type="match status" value="1"/>
</dbReference>
<feature type="region of interest" description="Disordered" evidence="6">
    <location>
        <begin position="189"/>
        <end position="228"/>
    </location>
</feature>
<comment type="similarity">
    <text evidence="5">Belongs to the bacterial ribosomal protein bL25 family. CTC subfamily.</text>
</comment>
<dbReference type="Pfam" id="PF14693">
    <property type="entry name" value="Ribosomal_TL5_C"/>
    <property type="match status" value="1"/>
</dbReference>
<sequence>MNKEKITIQVQPRDLLGNKVNKLRREGLLPANIYGSQVDSLSIQVPAVELRRLAKNVGESEVIYVEVEGEKDARPVLIGHTQLDPVSHELIHVDFRQIDMNQEVTVEVEIVFEGESPAAAQAADVVLLELMNVLEVTALPGNLPSEIVVDVSGLTEVDQSITVADLPLAEGVVASAEPDQLVCKVDVIQVKEEEPETDEELTQGDESADDGGEEDVTEEASDETSGEE</sequence>
<accession>A0A955LVY5</accession>
<evidence type="ECO:0000256" key="1">
    <source>
        <dbReference type="ARBA" id="ARBA00022730"/>
    </source>
</evidence>
<dbReference type="AlphaFoldDB" id="A0A955LVY5"/>
<evidence type="ECO:0000259" key="7">
    <source>
        <dbReference type="Pfam" id="PF01386"/>
    </source>
</evidence>
<dbReference type="PANTHER" id="PTHR33284:SF1">
    <property type="entry name" value="RIBOSOMAL PROTEIN L25_GLN-TRNA SYNTHETASE, ANTI-CODON-BINDING DOMAIN-CONTAINING PROTEIN"/>
    <property type="match status" value="1"/>
</dbReference>
<dbReference type="GO" id="GO:0008097">
    <property type="term" value="F:5S rRNA binding"/>
    <property type="evidence" value="ECO:0007669"/>
    <property type="project" value="InterPro"/>
</dbReference>
<dbReference type="InterPro" id="IPR011035">
    <property type="entry name" value="Ribosomal_bL25/Gln-tRNA_synth"/>
</dbReference>
<dbReference type="GO" id="GO:0003735">
    <property type="term" value="F:structural constituent of ribosome"/>
    <property type="evidence" value="ECO:0007669"/>
    <property type="project" value="InterPro"/>
</dbReference>
<proteinExistence type="inferred from homology"/>
<protein>
    <recommendedName>
        <fullName evidence="5">Large ribosomal subunit protein bL25</fullName>
    </recommendedName>
    <alternativeName>
        <fullName evidence="5">General stress protein CTC</fullName>
    </alternativeName>
</protein>
<keyword evidence="2 5" id="KW-0694">RNA-binding</keyword>
<evidence type="ECO:0000256" key="5">
    <source>
        <dbReference type="HAMAP-Rule" id="MF_01334"/>
    </source>
</evidence>
<dbReference type="InterPro" id="IPR037121">
    <property type="entry name" value="Ribosomal_bL25_C"/>
</dbReference>
<feature type="domain" description="Large ribosomal subunit protein bL25 L25" evidence="7">
    <location>
        <begin position="8"/>
        <end position="95"/>
    </location>
</feature>
<feature type="domain" description="Large ribosomal subunit protein bL25 beta" evidence="8">
    <location>
        <begin position="103"/>
        <end position="186"/>
    </location>
</feature>
<evidence type="ECO:0000256" key="3">
    <source>
        <dbReference type="ARBA" id="ARBA00022980"/>
    </source>
</evidence>
<dbReference type="GO" id="GO:0022625">
    <property type="term" value="C:cytosolic large ribosomal subunit"/>
    <property type="evidence" value="ECO:0007669"/>
    <property type="project" value="TreeGrafter"/>
</dbReference>
<gene>
    <name evidence="5" type="primary">rplY</name>
    <name evidence="5" type="synonym">ctc</name>
    <name evidence="9" type="ORF">KC573_01800</name>
</gene>
<evidence type="ECO:0000256" key="4">
    <source>
        <dbReference type="ARBA" id="ARBA00023274"/>
    </source>
</evidence>
<keyword evidence="4 5" id="KW-0687">Ribonucleoprotein</keyword>
<reference evidence="9" key="2">
    <citation type="journal article" date="2021" name="Microbiome">
        <title>Successional dynamics and alternative stable states in a saline activated sludge microbial community over 9 years.</title>
        <authorList>
            <person name="Wang Y."/>
            <person name="Ye J."/>
            <person name="Ju F."/>
            <person name="Liu L."/>
            <person name="Boyd J.A."/>
            <person name="Deng Y."/>
            <person name="Parks D.H."/>
            <person name="Jiang X."/>
            <person name="Yin X."/>
            <person name="Woodcroft B.J."/>
            <person name="Tyson G.W."/>
            <person name="Hugenholtz P."/>
            <person name="Polz M.F."/>
            <person name="Zhang T."/>
        </authorList>
    </citation>
    <scope>NUCLEOTIDE SEQUENCE</scope>
    <source>
        <strain evidence="9">HKST-UBA02</strain>
    </source>
</reference>
<evidence type="ECO:0000313" key="10">
    <source>
        <dbReference type="Proteomes" id="UP000699691"/>
    </source>
</evidence>
<dbReference type="PANTHER" id="PTHR33284">
    <property type="entry name" value="RIBOSOMAL PROTEIN L25/GLN-TRNA SYNTHETASE, ANTI-CODON-BINDING DOMAIN-CONTAINING PROTEIN"/>
    <property type="match status" value="1"/>
</dbReference>
<dbReference type="InterPro" id="IPR020056">
    <property type="entry name" value="Rbsml_bL25/Gln-tRNA_synth_N"/>
</dbReference>
<dbReference type="GO" id="GO:0006412">
    <property type="term" value="P:translation"/>
    <property type="evidence" value="ECO:0007669"/>
    <property type="project" value="UniProtKB-UniRule"/>
</dbReference>
<dbReference type="Gene3D" id="2.170.120.20">
    <property type="entry name" value="Ribosomal protein L25, beta domain"/>
    <property type="match status" value="1"/>
</dbReference>
<comment type="function">
    <text evidence="5">This is one of the proteins that binds to the 5S RNA in the ribosome where it forms part of the central protuberance.</text>
</comment>
<dbReference type="Gene3D" id="2.40.240.10">
    <property type="entry name" value="Ribosomal Protein L25, Chain P"/>
    <property type="match status" value="1"/>
</dbReference>
<keyword evidence="3 5" id="KW-0689">Ribosomal protein</keyword>
<dbReference type="EMBL" id="JAGQKY010000060">
    <property type="protein sequence ID" value="MCA9397537.1"/>
    <property type="molecule type" value="Genomic_DNA"/>
</dbReference>
<dbReference type="SUPFAM" id="SSF50715">
    <property type="entry name" value="Ribosomal protein L25-like"/>
    <property type="match status" value="1"/>
</dbReference>
<feature type="compositionally biased region" description="Acidic residues" evidence="6">
    <location>
        <begin position="193"/>
        <end position="228"/>
    </location>
</feature>
<organism evidence="9 10">
    <name type="scientific">candidate division WWE3 bacterium</name>
    <dbReference type="NCBI Taxonomy" id="2053526"/>
    <lineage>
        <taxon>Bacteria</taxon>
        <taxon>Katanobacteria</taxon>
    </lineage>
</organism>
<dbReference type="HAMAP" id="MF_01334">
    <property type="entry name" value="Ribosomal_bL25_CTC"/>
    <property type="match status" value="1"/>
</dbReference>
<comment type="subunit">
    <text evidence="5">Part of the 50S ribosomal subunit; part of the 5S rRNA/L5/L18/L25 subcomplex. Contacts the 5S rRNA. Binds to the 5S rRNA independently of L5 and L18.</text>
</comment>
<evidence type="ECO:0000256" key="6">
    <source>
        <dbReference type="SAM" id="MobiDB-lite"/>
    </source>
</evidence>
<dbReference type="InterPro" id="IPR020057">
    <property type="entry name" value="Ribosomal_bL25_b-dom"/>
</dbReference>
<keyword evidence="1 5" id="KW-0699">rRNA-binding</keyword>
<dbReference type="InterPro" id="IPR001021">
    <property type="entry name" value="Ribosomal_bL25_long"/>
</dbReference>
<dbReference type="Proteomes" id="UP000699691">
    <property type="component" value="Unassembled WGS sequence"/>
</dbReference>
<evidence type="ECO:0000313" key="9">
    <source>
        <dbReference type="EMBL" id="MCA9397537.1"/>
    </source>
</evidence>
<dbReference type="InterPro" id="IPR020930">
    <property type="entry name" value="Ribosomal_uL5_bac-type"/>
</dbReference>
<comment type="caution">
    <text evidence="9">The sequence shown here is derived from an EMBL/GenBank/DDBJ whole genome shotgun (WGS) entry which is preliminary data.</text>
</comment>
<reference evidence="9" key="1">
    <citation type="submission" date="2020-04" db="EMBL/GenBank/DDBJ databases">
        <authorList>
            <person name="Zhang T."/>
        </authorList>
    </citation>
    <scope>NUCLEOTIDE SEQUENCE</scope>
    <source>
        <strain evidence="9">HKST-UBA02</strain>
    </source>
</reference>
<dbReference type="NCBIfam" id="TIGR00731">
    <property type="entry name" value="bL25_bact_ctc"/>
    <property type="match status" value="1"/>
</dbReference>
<dbReference type="Pfam" id="PF01386">
    <property type="entry name" value="Ribosomal_L25p"/>
    <property type="match status" value="1"/>
</dbReference>
<dbReference type="InterPro" id="IPR029751">
    <property type="entry name" value="Ribosomal_L25_dom"/>
</dbReference>